<dbReference type="AlphaFoldDB" id="A0A0A9FXF9"/>
<accession>A0A0A9FXF9</accession>
<organism evidence="1">
    <name type="scientific">Arundo donax</name>
    <name type="common">Giant reed</name>
    <name type="synonym">Donax arundinaceus</name>
    <dbReference type="NCBI Taxonomy" id="35708"/>
    <lineage>
        <taxon>Eukaryota</taxon>
        <taxon>Viridiplantae</taxon>
        <taxon>Streptophyta</taxon>
        <taxon>Embryophyta</taxon>
        <taxon>Tracheophyta</taxon>
        <taxon>Spermatophyta</taxon>
        <taxon>Magnoliopsida</taxon>
        <taxon>Liliopsida</taxon>
        <taxon>Poales</taxon>
        <taxon>Poaceae</taxon>
        <taxon>PACMAD clade</taxon>
        <taxon>Arundinoideae</taxon>
        <taxon>Arundineae</taxon>
        <taxon>Arundo</taxon>
    </lineage>
</organism>
<dbReference type="EMBL" id="GBRH01180939">
    <property type="protein sequence ID" value="JAE16957.1"/>
    <property type="molecule type" value="Transcribed_RNA"/>
</dbReference>
<name>A0A0A9FXF9_ARUDO</name>
<sequence length="25" mass="2668">MLVGITATVVYLSFCSIFPLTSFTG</sequence>
<reference evidence="1" key="1">
    <citation type="submission" date="2014-09" db="EMBL/GenBank/DDBJ databases">
        <authorList>
            <person name="Magalhaes I.L.F."/>
            <person name="Oliveira U."/>
            <person name="Santos F.R."/>
            <person name="Vidigal T.H.D.A."/>
            <person name="Brescovit A.D."/>
            <person name="Santos A.J."/>
        </authorList>
    </citation>
    <scope>NUCLEOTIDE SEQUENCE</scope>
    <source>
        <tissue evidence="1">Shoot tissue taken approximately 20 cm above the soil surface</tissue>
    </source>
</reference>
<evidence type="ECO:0000313" key="1">
    <source>
        <dbReference type="EMBL" id="JAE16957.1"/>
    </source>
</evidence>
<reference evidence="1" key="2">
    <citation type="journal article" date="2015" name="Data Brief">
        <title>Shoot transcriptome of the giant reed, Arundo donax.</title>
        <authorList>
            <person name="Barrero R.A."/>
            <person name="Guerrero F.D."/>
            <person name="Moolhuijzen P."/>
            <person name="Goolsby J.A."/>
            <person name="Tidwell J."/>
            <person name="Bellgard S.E."/>
            <person name="Bellgard M.I."/>
        </authorList>
    </citation>
    <scope>NUCLEOTIDE SEQUENCE</scope>
    <source>
        <tissue evidence="1">Shoot tissue taken approximately 20 cm above the soil surface</tissue>
    </source>
</reference>
<proteinExistence type="predicted"/>
<protein>
    <submittedName>
        <fullName evidence="1">Uncharacterized protein</fullName>
    </submittedName>
</protein>